<dbReference type="EMBL" id="CP158367">
    <property type="protein sequence ID" value="XBX75431.1"/>
    <property type="molecule type" value="Genomic_DNA"/>
</dbReference>
<dbReference type="InterPro" id="IPR026838">
    <property type="entry name" value="YheC/D"/>
</dbReference>
<accession>A0AAU7VMR6</accession>
<reference evidence="1" key="2">
    <citation type="submission" date="2024-06" db="EMBL/GenBank/DDBJ databases">
        <authorList>
            <person name="Petrova K.O."/>
            <person name="Toshchakov S.V."/>
            <person name="Boltjanskaja Y.V."/>
            <person name="Kevbrin V."/>
        </authorList>
    </citation>
    <scope>NUCLEOTIDE SEQUENCE</scope>
    <source>
        <strain evidence="1">Z-910T</strain>
    </source>
</reference>
<sequence length="246" mass="28790">MELKKSHINNKLIKNEILSQHPIINNFLPKTTFLTSSTFQNFITSYPMVFCKPCKGVKEKKSFMVQKTKNNFKLQFQYRTISNLDRRDLWSQIVPFMSKEPYIIQHGSDTPKVDNNSFIIKAIVQRPKSYWKVTGIAVSSSTNEKKGYSLKYVLDKLDISNDYQISFKKLFTILAINSANQLYKYFPHISQLSLDIKLDTFFAPWIYEVNSLPKIDIFKKIDKDAYKSIVKAQHQIFQSKRRCLSS</sequence>
<gene>
    <name evidence="1" type="ORF">PRVXT_000554</name>
</gene>
<evidence type="ECO:0000313" key="1">
    <source>
        <dbReference type="EMBL" id="XBX75431.1"/>
    </source>
</evidence>
<dbReference type="Pfam" id="PF14398">
    <property type="entry name" value="ATPgrasp_YheCD"/>
    <property type="match status" value="1"/>
</dbReference>
<dbReference type="AlphaFoldDB" id="A0AAU7VMR6"/>
<dbReference type="RefSeq" id="WP_350344175.1">
    <property type="nucleotide sequence ID" value="NZ_CP158367.1"/>
</dbReference>
<proteinExistence type="predicted"/>
<protein>
    <submittedName>
        <fullName evidence="1">YheC/YheD family protein</fullName>
    </submittedName>
</protein>
<reference evidence="1" key="1">
    <citation type="journal article" date="2013" name="Extremophiles">
        <title>Proteinivorax tanatarense gen. nov., sp. nov., an anaerobic, haloalkaliphilic, proteolytic bacterium isolated from a decaying algal bloom, and proposal of Proteinivoraceae fam. nov.</title>
        <authorList>
            <person name="Kevbrin V."/>
            <person name="Boltyanskaya Y."/>
            <person name="Zhilina T."/>
            <person name="Kolganova T."/>
            <person name="Lavrentjeva E."/>
            <person name="Kuznetsov B."/>
        </authorList>
    </citation>
    <scope>NUCLEOTIDE SEQUENCE</scope>
    <source>
        <strain evidence="1">Z-910T</strain>
    </source>
</reference>
<name>A0AAU7VMR6_9FIRM</name>
<organism evidence="1">
    <name type="scientific">Proteinivorax tanatarense</name>
    <dbReference type="NCBI Taxonomy" id="1260629"/>
    <lineage>
        <taxon>Bacteria</taxon>
        <taxon>Bacillati</taxon>
        <taxon>Bacillota</taxon>
        <taxon>Clostridia</taxon>
        <taxon>Eubacteriales</taxon>
        <taxon>Proteinivoracaceae</taxon>
        <taxon>Proteinivorax</taxon>
    </lineage>
</organism>